<feature type="compositionally biased region" description="Basic residues" evidence="18">
    <location>
        <begin position="117"/>
        <end position="134"/>
    </location>
</feature>
<feature type="domain" description="Helicase C-terminal" evidence="20">
    <location>
        <begin position="564"/>
        <end position="725"/>
    </location>
</feature>
<dbReference type="SMART" id="SM00490">
    <property type="entry name" value="HELICc"/>
    <property type="match status" value="1"/>
</dbReference>
<keyword evidence="5 17" id="KW-0378">Hydrolase</keyword>
<feature type="domain" description="Helicase ATP-binding" evidence="19">
    <location>
        <begin position="349"/>
        <end position="553"/>
    </location>
</feature>
<evidence type="ECO:0000256" key="7">
    <source>
        <dbReference type="ARBA" id="ARBA00022840"/>
    </source>
</evidence>
<feature type="region of interest" description="Disordered" evidence="18">
    <location>
        <begin position="58"/>
        <end position="194"/>
    </location>
</feature>
<dbReference type="eggNOG" id="KOG0333">
    <property type="taxonomic scope" value="Eukaryota"/>
</dbReference>
<evidence type="ECO:0000256" key="17">
    <source>
        <dbReference type="RuleBase" id="RU000492"/>
    </source>
</evidence>
<dbReference type="EMBL" id="HE601284">
    <property type="protein sequence ID" value="CAP28713.2"/>
    <property type="molecule type" value="Genomic_DNA"/>
</dbReference>
<dbReference type="GO" id="GO:0003724">
    <property type="term" value="F:RNA helicase activity"/>
    <property type="evidence" value="ECO:0007669"/>
    <property type="project" value="UniProtKB-EC"/>
</dbReference>
<dbReference type="SMART" id="SM00487">
    <property type="entry name" value="DEXDc"/>
    <property type="match status" value="1"/>
</dbReference>
<dbReference type="GO" id="GO:0000398">
    <property type="term" value="P:mRNA splicing, via spliceosome"/>
    <property type="evidence" value="ECO:0000318"/>
    <property type="project" value="GO_Central"/>
</dbReference>
<dbReference type="PROSITE" id="PS51195">
    <property type="entry name" value="Q_MOTIF"/>
    <property type="match status" value="1"/>
</dbReference>
<dbReference type="PROSITE" id="PS00039">
    <property type="entry name" value="DEAD_ATP_HELICASE"/>
    <property type="match status" value="1"/>
</dbReference>
<dbReference type="PANTHER" id="PTHR47958">
    <property type="entry name" value="ATP-DEPENDENT RNA HELICASE DBP3"/>
    <property type="match status" value="1"/>
</dbReference>
<dbReference type="GO" id="GO:0005524">
    <property type="term" value="F:ATP binding"/>
    <property type="evidence" value="ECO:0007669"/>
    <property type="project" value="UniProtKB-KW"/>
</dbReference>
<feature type="region of interest" description="Disordered" evidence="18">
    <location>
        <begin position="253"/>
        <end position="279"/>
    </location>
</feature>
<dbReference type="InterPro" id="IPR000629">
    <property type="entry name" value="RNA-helicase_DEAD-box_CS"/>
</dbReference>
<dbReference type="InterPro" id="IPR027417">
    <property type="entry name" value="P-loop_NTPase"/>
</dbReference>
<evidence type="ECO:0000256" key="2">
    <source>
        <dbReference type="ARBA" id="ARBA00012552"/>
    </source>
</evidence>
<organism evidence="22 23">
    <name type="scientific">Caenorhabditis briggsae</name>
    <dbReference type="NCBI Taxonomy" id="6238"/>
    <lineage>
        <taxon>Eukaryota</taxon>
        <taxon>Metazoa</taxon>
        <taxon>Ecdysozoa</taxon>
        <taxon>Nematoda</taxon>
        <taxon>Chromadorea</taxon>
        <taxon>Rhabditida</taxon>
        <taxon>Rhabditina</taxon>
        <taxon>Rhabditomorpha</taxon>
        <taxon>Rhabditoidea</taxon>
        <taxon>Rhabditidae</taxon>
        <taxon>Peloderinae</taxon>
        <taxon>Caenorhabditis</taxon>
    </lineage>
</organism>
<dbReference type="FunCoup" id="A8X7V2">
    <property type="interactions" value="2911"/>
</dbReference>
<feature type="compositionally biased region" description="Basic residues" evidence="18">
    <location>
        <begin position="185"/>
        <end position="194"/>
    </location>
</feature>
<evidence type="ECO:0000256" key="13">
    <source>
        <dbReference type="ARBA" id="ARBA00062365"/>
    </source>
</evidence>
<dbReference type="SUPFAM" id="SSF52540">
    <property type="entry name" value="P-loop containing nucleoside triphosphate hydrolases"/>
    <property type="match status" value="1"/>
</dbReference>
<feature type="compositionally biased region" description="Basic and acidic residues" evidence="18">
    <location>
        <begin position="738"/>
        <end position="747"/>
    </location>
</feature>
<dbReference type="InterPro" id="IPR014014">
    <property type="entry name" value="RNA_helicase_DEAD_Q_motif"/>
</dbReference>
<evidence type="ECO:0000256" key="10">
    <source>
        <dbReference type="ARBA" id="ARBA00037954"/>
    </source>
</evidence>
<reference evidence="22 23" key="1">
    <citation type="journal article" date="2003" name="PLoS Biol.">
        <title>The genome sequence of Caenorhabditis briggsae: a platform for comparative genomics.</title>
        <authorList>
            <person name="Stein L.D."/>
            <person name="Bao Z."/>
            <person name="Blasiar D."/>
            <person name="Blumenthal T."/>
            <person name="Brent M.R."/>
            <person name="Chen N."/>
            <person name="Chinwalla A."/>
            <person name="Clarke L."/>
            <person name="Clee C."/>
            <person name="Coghlan A."/>
            <person name="Coulson A."/>
            <person name="D'Eustachio P."/>
            <person name="Fitch D.H."/>
            <person name="Fulton L.A."/>
            <person name="Fulton R.E."/>
            <person name="Griffiths-Jones S."/>
            <person name="Harris T.W."/>
            <person name="Hillier L.W."/>
            <person name="Kamath R."/>
            <person name="Kuwabara P.E."/>
            <person name="Mardis E.R."/>
            <person name="Marra M.A."/>
            <person name="Miner T.L."/>
            <person name="Minx P."/>
            <person name="Mullikin J.C."/>
            <person name="Plumb R.W."/>
            <person name="Rogers J."/>
            <person name="Schein J.E."/>
            <person name="Sohrmann M."/>
            <person name="Spieth J."/>
            <person name="Stajich J.E."/>
            <person name="Wei C."/>
            <person name="Willey D."/>
            <person name="Wilson R.K."/>
            <person name="Durbin R."/>
            <person name="Waterston R.H."/>
        </authorList>
    </citation>
    <scope>NUCLEOTIDE SEQUENCE [LARGE SCALE GENOMIC DNA]</scope>
    <source>
        <strain evidence="22 23">AF16</strain>
    </source>
</reference>
<dbReference type="GO" id="GO:0040021">
    <property type="term" value="P:hermaphrodite germ-line sex determination"/>
    <property type="evidence" value="ECO:0007669"/>
    <property type="project" value="EnsemblMetazoa"/>
</dbReference>
<dbReference type="OMA" id="ARDIKHM"/>
<sequence length="747" mass="86450">MAAEPPSLEELLEKKKQEEDEMAKVSVNGCFVVKSLNFQPKFLTKEERAALALKRREEQVAKIRDAQKQAEEARKNWGRVEKPAEDRKDRDYGRDRGSDRGMDRGIDRDRERDRDRRRDRRDRSRSRDKRRSRSRDRDGRRRDRSRSREPRDRRDDRKRDRDSDDGDDTGKMANAVKDRYLGKQKEKKKRGRRLHEKKFVFDWDAGEDTSQDYNKLYQSRHEIQFFGRGSVAGMDVNAQKKEKNSFYQEMMETRRTADEKEQEKNRLEKEKTKEKKVAHDDRHWRMKELSEMTDRDWRIFREDFNISIKGGKVPRPLRNWEESGFPDEVYRAVQEIGYLEPTPIQRQAIPIGLQNRDVIGVAETGSGKTAAFLLPLLVWITSLPKIERQEHSDQGPYAIILAPTRELATQIEEETNKFGKLLGIRTVSVIGGASREEQGMKLRMGVEVVIATPGRLMDVLENRYLLLNQCTYVILDEADRMLDMGFEPDVQKILEYLPASNMKKDTDEFDNEEALMKGFETRDKYRQTVMFTATMSPAIERLARQYLRRPAVVHIGNAGKPTERVEQVVYMITKDRKPKKLLEVISQHDKYPIIVFVNRKHGADSLAKGLAKVGKKTSVLHGGKGQDAREYALKALKDQETKILVATDVAGRGIDIKDVSLVINYDMAKTIEDYTHRIGRTGRAGKHGKAITFLTADDTAVYYDLKQCLLESPISSCPPELANHEAARAKPGQITSKKRQDETLYLK</sequence>
<dbReference type="InterPro" id="IPR014001">
    <property type="entry name" value="Helicase_ATP-bd"/>
</dbReference>
<keyword evidence="4 17" id="KW-0547">Nucleotide-binding</keyword>
<evidence type="ECO:0000313" key="23">
    <source>
        <dbReference type="Proteomes" id="UP000008549"/>
    </source>
</evidence>
<feature type="compositionally biased region" description="Basic and acidic residues" evidence="18">
    <location>
        <begin position="58"/>
        <end position="116"/>
    </location>
</feature>
<dbReference type="GO" id="GO:0048589">
    <property type="term" value="P:developmental growth"/>
    <property type="evidence" value="ECO:0007669"/>
    <property type="project" value="EnsemblMetazoa"/>
</dbReference>
<comment type="subcellular location">
    <subcellularLocation>
        <location evidence="1">Nucleus</location>
    </subcellularLocation>
</comment>
<evidence type="ECO:0000313" key="22">
    <source>
        <dbReference type="EMBL" id="CAP28713.2"/>
    </source>
</evidence>
<accession>A8X7V2</accession>
<evidence type="ECO:0000256" key="1">
    <source>
        <dbReference type="ARBA" id="ARBA00004123"/>
    </source>
</evidence>
<evidence type="ECO:0000259" key="21">
    <source>
        <dbReference type="PROSITE" id="PS51195"/>
    </source>
</evidence>
<gene>
    <name evidence="24" type="primary">ddx-23</name>
    <name evidence="22 24" type="ORF">CBG09074</name>
    <name evidence="22" type="ORF">CBG_09074</name>
</gene>
<keyword evidence="9" id="KW-0539">Nucleus</keyword>
<dbReference type="GO" id="GO:0071013">
    <property type="term" value="C:catalytic step 2 spliceosome"/>
    <property type="evidence" value="ECO:0000318"/>
    <property type="project" value="GO_Central"/>
</dbReference>
<dbReference type="Proteomes" id="UP000008549">
    <property type="component" value="Unassembled WGS sequence"/>
</dbReference>
<dbReference type="Pfam" id="PF00271">
    <property type="entry name" value="Helicase_C"/>
    <property type="match status" value="1"/>
</dbReference>
<protein>
    <recommendedName>
        <fullName evidence="14">Probable ATP-dependent RNA helicase DDX23</fullName>
        <ecNumber evidence="2">3.6.4.13</ecNumber>
    </recommendedName>
    <alternativeName>
        <fullName evidence="15">DEAD box protein 23</fullName>
    </alternativeName>
</protein>
<dbReference type="HOGENOM" id="CLU_003041_11_2_1"/>
<dbReference type="CDD" id="cd17945">
    <property type="entry name" value="DEADc_DDX23"/>
    <property type="match status" value="1"/>
</dbReference>
<evidence type="ECO:0000313" key="24">
    <source>
        <dbReference type="WormBase" id="CBG09074"/>
    </source>
</evidence>
<evidence type="ECO:0000259" key="20">
    <source>
        <dbReference type="PROSITE" id="PS51194"/>
    </source>
</evidence>
<evidence type="ECO:0000256" key="15">
    <source>
        <dbReference type="ARBA" id="ARBA00075448"/>
    </source>
</evidence>
<name>A8X7V2_CAEBR</name>
<comment type="subunit">
    <text evidence="13">The phosphorylated form (by SRPK2) is a component of the U4/U6-U5 tri-snRNP complex composed of the U4, U6 and U5 snRNAs and at least PRPF3, PRPF4, PRPF6, PRPF8, PRPF31, SNRNP200, TXNL4A, WDR57, SNRNP40, DDX23, CD2BP2, PPIH, SNU13, EFTUD2, SART1 and USP39. Identified in the spliceosome C complex. Interacts with ERBB4. Interacts with ERCC6.</text>
</comment>
<dbReference type="AlphaFoldDB" id="A8X7V2"/>
<dbReference type="GO" id="GO:0003729">
    <property type="term" value="F:mRNA binding"/>
    <property type="evidence" value="ECO:0000318"/>
    <property type="project" value="GO_Central"/>
</dbReference>
<evidence type="ECO:0000256" key="8">
    <source>
        <dbReference type="ARBA" id="ARBA00023187"/>
    </source>
</evidence>
<evidence type="ECO:0000256" key="3">
    <source>
        <dbReference type="ARBA" id="ARBA00022664"/>
    </source>
</evidence>
<dbReference type="GO" id="GO:0043186">
    <property type="term" value="C:P granule"/>
    <property type="evidence" value="ECO:0007669"/>
    <property type="project" value="UniProtKB-ARBA"/>
</dbReference>
<dbReference type="GO" id="GO:0031054">
    <property type="term" value="P:pre-miRNA processing"/>
    <property type="evidence" value="ECO:0007669"/>
    <property type="project" value="EnsemblMetazoa"/>
</dbReference>
<evidence type="ECO:0000256" key="6">
    <source>
        <dbReference type="ARBA" id="ARBA00022806"/>
    </source>
</evidence>
<keyword evidence="3" id="KW-0507">mRNA processing</keyword>
<feature type="region of interest" description="Disordered" evidence="18">
    <location>
        <begin position="1"/>
        <end position="20"/>
    </location>
</feature>
<dbReference type="InterPro" id="IPR057479">
    <property type="entry name" value="PRP28/DDX23-like_helical"/>
</dbReference>
<keyword evidence="7 17" id="KW-0067">ATP-binding</keyword>
<dbReference type="GO" id="GO:0016787">
    <property type="term" value="F:hydrolase activity"/>
    <property type="evidence" value="ECO:0007669"/>
    <property type="project" value="UniProtKB-KW"/>
</dbReference>
<dbReference type="EC" id="3.6.4.13" evidence="2"/>
<evidence type="ECO:0000256" key="4">
    <source>
        <dbReference type="ARBA" id="ARBA00022741"/>
    </source>
</evidence>
<dbReference type="STRING" id="6238.A8X7V2"/>
<feature type="short sequence motif" description="Q motif" evidence="16">
    <location>
        <begin position="318"/>
        <end position="346"/>
    </location>
</feature>
<dbReference type="Pfam" id="PF00270">
    <property type="entry name" value="DEAD"/>
    <property type="match status" value="1"/>
</dbReference>
<comment type="function">
    <text evidence="12">Involved in pre-mRNA splicing and its phosphorylated form (by SRPK2) is required for spliceosomal B complex formation. Independently of its spliceosome formation function, required for the suppression of incorrect R-loops formed during transcription; R-loops are composed of a DNA:RNA hybrid and the associated non-template single-stranded DNA.</text>
</comment>
<evidence type="ECO:0000259" key="19">
    <source>
        <dbReference type="PROSITE" id="PS51192"/>
    </source>
</evidence>
<dbReference type="PROSITE" id="PS51194">
    <property type="entry name" value="HELICASE_CTER"/>
    <property type="match status" value="1"/>
</dbReference>
<keyword evidence="8" id="KW-0508">mRNA splicing</keyword>
<keyword evidence="23" id="KW-1185">Reference proteome</keyword>
<evidence type="ECO:0000256" key="9">
    <source>
        <dbReference type="ARBA" id="ARBA00023242"/>
    </source>
</evidence>
<evidence type="ECO:0000256" key="11">
    <source>
        <dbReference type="ARBA" id="ARBA00047984"/>
    </source>
</evidence>
<feature type="compositionally biased region" description="Basic and acidic residues" evidence="18">
    <location>
        <begin position="135"/>
        <end position="162"/>
    </location>
</feature>
<dbReference type="Gene3D" id="3.40.50.300">
    <property type="entry name" value="P-loop containing nucleotide triphosphate hydrolases"/>
    <property type="match status" value="2"/>
</dbReference>
<dbReference type="InterPro" id="IPR001650">
    <property type="entry name" value="Helicase_C-like"/>
</dbReference>
<comment type="similarity">
    <text evidence="10">Belongs to the DEAD box helicase family. DDX23/PRP28 subfamily.</text>
</comment>
<dbReference type="InParanoid" id="A8X7V2"/>
<evidence type="ECO:0000256" key="18">
    <source>
        <dbReference type="SAM" id="MobiDB-lite"/>
    </source>
</evidence>
<keyword evidence="6 17" id="KW-0347">Helicase</keyword>
<feature type="region of interest" description="Disordered" evidence="18">
    <location>
        <begin position="724"/>
        <end position="747"/>
    </location>
</feature>
<dbReference type="PROSITE" id="PS51192">
    <property type="entry name" value="HELICASE_ATP_BIND_1"/>
    <property type="match status" value="1"/>
</dbReference>
<dbReference type="WormBase" id="CBG09074">
    <property type="protein sequence ID" value="CBP08175"/>
    <property type="gene ID" value="WBGene00030740"/>
    <property type="gene designation" value="Cbr-ddx-23"/>
</dbReference>
<reference evidence="22 23" key="2">
    <citation type="journal article" date="2011" name="PLoS Genet.">
        <title>Caenorhabditis briggsae recombinant inbred line genotypes reveal inter-strain incompatibility and the evolution of recombination.</title>
        <authorList>
            <person name="Ross J.A."/>
            <person name="Koboldt D.C."/>
            <person name="Staisch J.E."/>
            <person name="Chamberlin H.M."/>
            <person name="Gupta B.P."/>
            <person name="Miller R.D."/>
            <person name="Baird S.E."/>
            <person name="Haag E.S."/>
        </authorList>
    </citation>
    <scope>NUCLEOTIDE SEQUENCE [LARGE SCALE GENOMIC DNA]</scope>
    <source>
        <strain evidence="22 23">AF16</strain>
    </source>
</reference>
<dbReference type="Pfam" id="PF25430">
    <property type="entry name" value="DDX23"/>
    <property type="match status" value="1"/>
</dbReference>
<evidence type="ECO:0000256" key="12">
    <source>
        <dbReference type="ARBA" id="ARBA00055288"/>
    </source>
</evidence>
<evidence type="ECO:0000256" key="14">
    <source>
        <dbReference type="ARBA" id="ARBA00072905"/>
    </source>
</evidence>
<dbReference type="GO" id="GO:0007281">
    <property type="term" value="P:germ cell development"/>
    <property type="evidence" value="ECO:0007669"/>
    <property type="project" value="EnsemblMetazoa"/>
</dbReference>
<dbReference type="GO" id="GO:0010172">
    <property type="term" value="P:embryonic body morphogenesis"/>
    <property type="evidence" value="ECO:0007669"/>
    <property type="project" value="EnsemblMetazoa"/>
</dbReference>
<dbReference type="InterPro" id="IPR011545">
    <property type="entry name" value="DEAD/DEAH_box_helicase_dom"/>
</dbReference>
<feature type="domain" description="DEAD-box RNA helicase Q" evidence="21">
    <location>
        <begin position="318"/>
        <end position="346"/>
    </location>
</feature>
<comment type="catalytic activity">
    <reaction evidence="11">
        <text>ATP + H2O = ADP + phosphate + H(+)</text>
        <dbReference type="Rhea" id="RHEA:13065"/>
        <dbReference type="ChEBI" id="CHEBI:15377"/>
        <dbReference type="ChEBI" id="CHEBI:15378"/>
        <dbReference type="ChEBI" id="CHEBI:30616"/>
        <dbReference type="ChEBI" id="CHEBI:43474"/>
        <dbReference type="ChEBI" id="CHEBI:456216"/>
        <dbReference type="EC" id="3.6.4.13"/>
    </reaction>
</comment>
<evidence type="ECO:0000256" key="5">
    <source>
        <dbReference type="ARBA" id="ARBA00022801"/>
    </source>
</evidence>
<dbReference type="FunFam" id="3.40.50.300:FF:000322">
    <property type="entry name" value="probable ATP-dependent RNA helicase DDX23"/>
    <property type="match status" value="1"/>
</dbReference>
<evidence type="ECO:0000256" key="16">
    <source>
        <dbReference type="PROSITE-ProRule" id="PRU00552"/>
    </source>
</evidence>
<dbReference type="CDD" id="cd18787">
    <property type="entry name" value="SF2_C_DEAD"/>
    <property type="match status" value="1"/>
</dbReference>
<dbReference type="GO" id="GO:0002119">
    <property type="term" value="P:nematode larval development"/>
    <property type="evidence" value="ECO:0007669"/>
    <property type="project" value="EnsemblMetazoa"/>
</dbReference>
<proteinExistence type="inferred from homology"/>
<dbReference type="FunFam" id="3.40.50.300:FF:000520">
    <property type="entry name" value="probable ATP-dependent RNA helicase DDX23"/>
    <property type="match status" value="1"/>
</dbReference>